<feature type="region of interest" description="Disordered" evidence="1">
    <location>
        <begin position="1"/>
        <end position="22"/>
    </location>
</feature>
<comment type="caution">
    <text evidence="2">The sequence shown here is derived from an EMBL/GenBank/DDBJ whole genome shotgun (WGS) entry which is preliminary data.</text>
</comment>
<evidence type="ECO:0000256" key="1">
    <source>
        <dbReference type="SAM" id="MobiDB-lite"/>
    </source>
</evidence>
<accession>A0A5J4PM18</accession>
<feature type="non-terminal residue" evidence="2">
    <location>
        <position position="1"/>
    </location>
</feature>
<evidence type="ECO:0000313" key="2">
    <source>
        <dbReference type="EMBL" id="KAA6310557.1"/>
    </source>
</evidence>
<protein>
    <submittedName>
        <fullName evidence="2">Uncharacterized protein</fullName>
    </submittedName>
</protein>
<dbReference type="AlphaFoldDB" id="A0A5J4PM18"/>
<gene>
    <name evidence="2" type="ORF">EZS27_038157</name>
</gene>
<reference evidence="2" key="1">
    <citation type="submission" date="2019-03" db="EMBL/GenBank/DDBJ databases">
        <title>Single cell metagenomics reveals metabolic interactions within the superorganism composed of flagellate Streblomastix strix and complex community of Bacteroidetes bacteria on its surface.</title>
        <authorList>
            <person name="Treitli S.C."/>
            <person name="Kolisko M."/>
            <person name="Husnik F."/>
            <person name="Keeling P."/>
            <person name="Hampl V."/>
        </authorList>
    </citation>
    <scope>NUCLEOTIDE SEQUENCE</scope>
    <source>
        <strain evidence="2">STM</strain>
    </source>
</reference>
<organism evidence="2">
    <name type="scientific">termite gut metagenome</name>
    <dbReference type="NCBI Taxonomy" id="433724"/>
    <lineage>
        <taxon>unclassified sequences</taxon>
        <taxon>metagenomes</taxon>
        <taxon>organismal metagenomes</taxon>
    </lineage>
</organism>
<dbReference type="EMBL" id="SNRY01007365">
    <property type="protein sequence ID" value="KAA6310557.1"/>
    <property type="molecule type" value="Genomic_DNA"/>
</dbReference>
<proteinExistence type="predicted"/>
<sequence>HGDEAISVDPSEVSFASEGETKEVEVTATGDYSFTGGFHAGRMWNTAKTA</sequence>
<name>A0A5J4PM18_9ZZZZ</name>